<proteinExistence type="predicted"/>
<protein>
    <recommendedName>
        <fullName evidence="1">Parvulin-like PPIase</fullName>
    </recommendedName>
    <alternativeName>
        <fullName evidence="7">Peptidyl-prolyl cis-trans isomerase plp</fullName>
    </alternativeName>
    <alternativeName>
        <fullName evidence="8">Rotamase plp</fullName>
    </alternativeName>
</protein>
<evidence type="ECO:0000256" key="10">
    <source>
        <dbReference type="SAM" id="SignalP"/>
    </source>
</evidence>
<keyword evidence="6 9" id="KW-0413">Isomerase</keyword>
<keyword evidence="4 9" id="KW-0697">Rotamase</keyword>
<comment type="caution">
    <text evidence="12">The sequence shown here is derived from an EMBL/GenBank/DDBJ whole genome shotgun (WGS) entry which is preliminary data.</text>
</comment>
<dbReference type="Pfam" id="PF09312">
    <property type="entry name" value="SurA_N"/>
    <property type="match status" value="1"/>
</dbReference>
<dbReference type="InterPro" id="IPR000297">
    <property type="entry name" value="PPIase_PpiC"/>
</dbReference>
<evidence type="ECO:0000256" key="8">
    <source>
        <dbReference type="ARBA" id="ARBA00031484"/>
    </source>
</evidence>
<dbReference type="AlphaFoldDB" id="A0A845MCL0"/>
<dbReference type="PANTHER" id="PTHR47637:SF1">
    <property type="entry name" value="CHAPERONE SURA"/>
    <property type="match status" value="1"/>
</dbReference>
<evidence type="ECO:0000256" key="9">
    <source>
        <dbReference type="PROSITE-ProRule" id="PRU00278"/>
    </source>
</evidence>
<accession>A0A845MCL0</accession>
<dbReference type="SUPFAM" id="SSF109998">
    <property type="entry name" value="Triger factor/SurA peptide-binding domain-like"/>
    <property type="match status" value="1"/>
</dbReference>
<evidence type="ECO:0000256" key="7">
    <source>
        <dbReference type="ARBA" id="ARBA00030642"/>
    </source>
</evidence>
<evidence type="ECO:0000256" key="1">
    <source>
        <dbReference type="ARBA" id="ARBA00018370"/>
    </source>
</evidence>
<keyword evidence="3" id="KW-0574">Periplasm</keyword>
<organism evidence="12 13">
    <name type="scientific">Sneathiella chungangensis</name>
    <dbReference type="NCBI Taxonomy" id="1418234"/>
    <lineage>
        <taxon>Bacteria</taxon>
        <taxon>Pseudomonadati</taxon>
        <taxon>Pseudomonadota</taxon>
        <taxon>Alphaproteobacteria</taxon>
        <taxon>Sneathiellales</taxon>
        <taxon>Sneathiellaceae</taxon>
        <taxon>Sneathiella</taxon>
    </lineage>
</organism>
<dbReference type="InterPro" id="IPR015391">
    <property type="entry name" value="SurA_N"/>
</dbReference>
<dbReference type="InterPro" id="IPR050280">
    <property type="entry name" value="OMP_Chaperone_SurA"/>
</dbReference>
<name>A0A845MCL0_9PROT</name>
<evidence type="ECO:0000256" key="2">
    <source>
        <dbReference type="ARBA" id="ARBA00022729"/>
    </source>
</evidence>
<reference evidence="12 13" key="1">
    <citation type="journal article" date="2014" name="Int. J. Syst. Evol. Microbiol.">
        <title>Sneathiella chungangensis sp. nov., isolated from a marine sand, and emended description of the genus Sneathiella.</title>
        <authorList>
            <person name="Siamphan C."/>
            <person name="Kim H."/>
            <person name="Lee J.S."/>
            <person name="Kim W."/>
        </authorList>
    </citation>
    <scope>NUCLEOTIDE SEQUENCE [LARGE SCALE GENOMIC DNA]</scope>
    <source>
        <strain evidence="12 13">KCTC 32476</strain>
    </source>
</reference>
<dbReference type="PROSITE" id="PS50198">
    <property type="entry name" value="PPIC_PPIASE_2"/>
    <property type="match status" value="1"/>
</dbReference>
<sequence>MPIHRMIKNALLAAMALICVSLTALAQDVQKIVAVVNDEIISGYDLTQRIKLTIVLSGFPDTEETRRQLVNPTVSRLIDDRLKLQEAQRYNVTVSDEEVLEAVKYLEQQNGMRPGEINTLLERNGIDIETMLAQVRANITWNLLIEQRILPRITVSDDEVAAVQERLEANKGKTEYLLSEIFLPIDTGTNEQQLREGVANLVSQIRAGASFQRAAAQVSQGATAASGGSIGWVLDEEVEPEIAAVLDNLQPGQVSDPIRTPSGYYIVMIQQERAILDDNPDDIALDLTQIVVPPPAAGSSADADDQKKLATTISNVVDGCRNLPTLLTELNSRDSGQIGRVRLGDMPDHIKTILKDMKVNDVSAPYQDGDVYRIFVVCGRNDPQARTNDPDEIRREIMLRRAENRSRGYLQDIHNAATIETR</sequence>
<dbReference type="Pfam" id="PF00639">
    <property type="entry name" value="Rotamase"/>
    <property type="match status" value="1"/>
</dbReference>
<evidence type="ECO:0000256" key="4">
    <source>
        <dbReference type="ARBA" id="ARBA00023110"/>
    </source>
</evidence>
<keyword evidence="2 10" id="KW-0732">Signal</keyword>
<evidence type="ECO:0000313" key="12">
    <source>
        <dbReference type="EMBL" id="MZR21401.1"/>
    </source>
</evidence>
<dbReference type="Proteomes" id="UP000445696">
    <property type="component" value="Unassembled WGS sequence"/>
</dbReference>
<evidence type="ECO:0000256" key="6">
    <source>
        <dbReference type="ARBA" id="ARBA00023235"/>
    </source>
</evidence>
<dbReference type="EMBL" id="WTVA01000001">
    <property type="protein sequence ID" value="MZR21401.1"/>
    <property type="molecule type" value="Genomic_DNA"/>
</dbReference>
<evidence type="ECO:0000256" key="3">
    <source>
        <dbReference type="ARBA" id="ARBA00022764"/>
    </source>
</evidence>
<dbReference type="InterPro" id="IPR046357">
    <property type="entry name" value="PPIase_dom_sf"/>
</dbReference>
<evidence type="ECO:0000313" key="13">
    <source>
        <dbReference type="Proteomes" id="UP000445696"/>
    </source>
</evidence>
<evidence type="ECO:0000259" key="11">
    <source>
        <dbReference type="PROSITE" id="PS50198"/>
    </source>
</evidence>
<evidence type="ECO:0000256" key="5">
    <source>
        <dbReference type="ARBA" id="ARBA00023186"/>
    </source>
</evidence>
<dbReference type="PANTHER" id="PTHR47637">
    <property type="entry name" value="CHAPERONE SURA"/>
    <property type="match status" value="1"/>
</dbReference>
<dbReference type="SUPFAM" id="SSF54534">
    <property type="entry name" value="FKBP-like"/>
    <property type="match status" value="2"/>
</dbReference>
<dbReference type="Gene3D" id="1.10.4030.10">
    <property type="entry name" value="Porin chaperone SurA, peptide-binding domain"/>
    <property type="match status" value="1"/>
</dbReference>
<keyword evidence="13" id="KW-1185">Reference proteome</keyword>
<dbReference type="Gene3D" id="3.10.50.40">
    <property type="match status" value="2"/>
</dbReference>
<dbReference type="InterPro" id="IPR027304">
    <property type="entry name" value="Trigger_fact/SurA_dom_sf"/>
</dbReference>
<dbReference type="GO" id="GO:0003755">
    <property type="term" value="F:peptidyl-prolyl cis-trans isomerase activity"/>
    <property type="evidence" value="ECO:0007669"/>
    <property type="project" value="UniProtKB-KW"/>
</dbReference>
<gene>
    <name evidence="12" type="ORF">GQF03_03565</name>
</gene>
<keyword evidence="5" id="KW-0143">Chaperone</keyword>
<feature type="signal peptide" evidence="10">
    <location>
        <begin position="1"/>
        <end position="26"/>
    </location>
</feature>
<feature type="chain" id="PRO_5032772686" description="Parvulin-like PPIase" evidence="10">
    <location>
        <begin position="27"/>
        <end position="422"/>
    </location>
</feature>
<feature type="domain" description="PpiC" evidence="11">
    <location>
        <begin position="173"/>
        <end position="271"/>
    </location>
</feature>